<gene>
    <name evidence="1" type="ORF">PR002_g9653</name>
    <name evidence="2" type="ORF">PR003_g9525</name>
</gene>
<proteinExistence type="predicted"/>
<evidence type="ECO:0000313" key="1">
    <source>
        <dbReference type="EMBL" id="KAE9031408.1"/>
    </source>
</evidence>
<dbReference type="AlphaFoldDB" id="A0A6A4FG27"/>
<protein>
    <submittedName>
        <fullName evidence="2">Uncharacterized protein</fullName>
    </submittedName>
</protein>
<dbReference type="Proteomes" id="UP000435112">
    <property type="component" value="Unassembled WGS sequence"/>
</dbReference>
<comment type="caution">
    <text evidence="2">The sequence shown here is derived from an EMBL/GenBank/DDBJ whole genome shotgun (WGS) entry which is preliminary data.</text>
</comment>
<name>A0A6A4FG27_9STRA</name>
<evidence type="ECO:0000313" key="3">
    <source>
        <dbReference type="Proteomes" id="UP000434957"/>
    </source>
</evidence>
<dbReference type="EMBL" id="QXFT01000495">
    <property type="protein sequence ID" value="KAE9342340.1"/>
    <property type="molecule type" value="Genomic_DNA"/>
</dbReference>
<reference evidence="2 3" key="1">
    <citation type="submission" date="2018-08" db="EMBL/GenBank/DDBJ databases">
        <title>Genomic investigation of the strawberry pathogen Phytophthora fragariae indicates pathogenicity is determined by transcriptional variation in three key races.</title>
        <authorList>
            <person name="Adams T.M."/>
            <person name="Armitage A.D."/>
            <person name="Sobczyk M.K."/>
            <person name="Bates H.J."/>
            <person name="Dunwell J.M."/>
            <person name="Nellist C.F."/>
            <person name="Harrison R.J."/>
        </authorList>
    </citation>
    <scope>NUCLEOTIDE SEQUENCE [LARGE SCALE GENOMIC DNA]</scope>
    <source>
        <strain evidence="1 4">SCRP324</strain>
        <strain evidence="2 3">SCRP333</strain>
    </source>
</reference>
<evidence type="ECO:0000313" key="4">
    <source>
        <dbReference type="Proteomes" id="UP000435112"/>
    </source>
</evidence>
<dbReference type="EMBL" id="QXFU01000521">
    <property type="protein sequence ID" value="KAE9031408.1"/>
    <property type="molecule type" value="Genomic_DNA"/>
</dbReference>
<organism evidence="2 3">
    <name type="scientific">Phytophthora rubi</name>
    <dbReference type="NCBI Taxonomy" id="129364"/>
    <lineage>
        <taxon>Eukaryota</taxon>
        <taxon>Sar</taxon>
        <taxon>Stramenopiles</taxon>
        <taxon>Oomycota</taxon>
        <taxon>Peronosporomycetes</taxon>
        <taxon>Peronosporales</taxon>
        <taxon>Peronosporaceae</taxon>
        <taxon>Phytophthora</taxon>
    </lineage>
</organism>
<keyword evidence="3" id="KW-1185">Reference proteome</keyword>
<evidence type="ECO:0000313" key="2">
    <source>
        <dbReference type="EMBL" id="KAE9342340.1"/>
    </source>
</evidence>
<accession>A0A6A4FG27</accession>
<dbReference type="Proteomes" id="UP000434957">
    <property type="component" value="Unassembled WGS sequence"/>
</dbReference>
<sequence>MNAPEATPVAYDAVVPIPCIGMTEVDNVEIDDGNRVWFLQQQYYHQQYQLLLRVLLQ</sequence>